<organism evidence="1 2">
    <name type="scientific">Ixodes persulcatus</name>
    <name type="common">Taiga tick</name>
    <dbReference type="NCBI Taxonomy" id="34615"/>
    <lineage>
        <taxon>Eukaryota</taxon>
        <taxon>Metazoa</taxon>
        <taxon>Ecdysozoa</taxon>
        <taxon>Arthropoda</taxon>
        <taxon>Chelicerata</taxon>
        <taxon>Arachnida</taxon>
        <taxon>Acari</taxon>
        <taxon>Parasitiformes</taxon>
        <taxon>Ixodida</taxon>
        <taxon>Ixodoidea</taxon>
        <taxon>Ixodidae</taxon>
        <taxon>Ixodinae</taxon>
        <taxon>Ixodes</taxon>
    </lineage>
</organism>
<name>A0AC60PD14_IXOPE</name>
<reference evidence="1 2" key="1">
    <citation type="journal article" date="2020" name="Cell">
        <title>Large-Scale Comparative Analyses of Tick Genomes Elucidate Their Genetic Diversity and Vector Capacities.</title>
        <authorList>
            <consortium name="Tick Genome and Microbiome Consortium (TIGMIC)"/>
            <person name="Jia N."/>
            <person name="Wang J."/>
            <person name="Shi W."/>
            <person name="Du L."/>
            <person name="Sun Y."/>
            <person name="Zhan W."/>
            <person name="Jiang J.F."/>
            <person name="Wang Q."/>
            <person name="Zhang B."/>
            <person name="Ji P."/>
            <person name="Bell-Sakyi L."/>
            <person name="Cui X.M."/>
            <person name="Yuan T.T."/>
            <person name="Jiang B.G."/>
            <person name="Yang W.F."/>
            <person name="Lam T.T."/>
            <person name="Chang Q.C."/>
            <person name="Ding S.J."/>
            <person name="Wang X.J."/>
            <person name="Zhu J.G."/>
            <person name="Ruan X.D."/>
            <person name="Zhao L."/>
            <person name="Wei J.T."/>
            <person name="Ye R.Z."/>
            <person name="Que T.C."/>
            <person name="Du C.H."/>
            <person name="Zhou Y.H."/>
            <person name="Cheng J.X."/>
            <person name="Dai P.F."/>
            <person name="Guo W.B."/>
            <person name="Han X.H."/>
            <person name="Huang E.J."/>
            <person name="Li L.F."/>
            <person name="Wei W."/>
            <person name="Gao Y.C."/>
            <person name="Liu J.Z."/>
            <person name="Shao H.Z."/>
            <person name="Wang X."/>
            <person name="Wang C.C."/>
            <person name="Yang T.C."/>
            <person name="Huo Q.B."/>
            <person name="Li W."/>
            <person name="Chen H.Y."/>
            <person name="Chen S.E."/>
            <person name="Zhou L.G."/>
            <person name="Ni X.B."/>
            <person name="Tian J.H."/>
            <person name="Sheng Y."/>
            <person name="Liu T."/>
            <person name="Pan Y.S."/>
            <person name="Xia L.Y."/>
            <person name="Li J."/>
            <person name="Zhao F."/>
            <person name="Cao W.C."/>
        </authorList>
    </citation>
    <scope>NUCLEOTIDE SEQUENCE [LARGE SCALE GENOMIC DNA]</scope>
    <source>
        <strain evidence="1">Iper-2018</strain>
    </source>
</reference>
<feature type="non-terminal residue" evidence="1">
    <location>
        <position position="271"/>
    </location>
</feature>
<dbReference type="EMBL" id="JABSTQ010010816">
    <property type="protein sequence ID" value="KAG0417688.1"/>
    <property type="molecule type" value="Genomic_DNA"/>
</dbReference>
<accession>A0AC60PD14</accession>
<dbReference type="Proteomes" id="UP000805193">
    <property type="component" value="Unassembled WGS sequence"/>
</dbReference>
<keyword evidence="2" id="KW-1185">Reference proteome</keyword>
<evidence type="ECO:0000313" key="2">
    <source>
        <dbReference type="Proteomes" id="UP000805193"/>
    </source>
</evidence>
<protein>
    <submittedName>
        <fullName evidence="1">Uncharacterized protein</fullName>
    </submittedName>
</protein>
<evidence type="ECO:0000313" key="1">
    <source>
        <dbReference type="EMBL" id="KAG0417688.1"/>
    </source>
</evidence>
<comment type="caution">
    <text evidence="1">The sequence shown here is derived from an EMBL/GenBank/DDBJ whole genome shotgun (WGS) entry which is preliminary data.</text>
</comment>
<proteinExistence type="predicted"/>
<sequence>MKRETFEAMSTELLARAERSMAWALTVAGLRPTDVESVELVRGGVRVPAVKQLVRKLFQREPLTTLKQDEAVARGCALQCAMLSPIFEVRDFVVVDAQPYPIELCYDPGKGEDIWAERDAHLLSEQAFNLEARNPQEAAAPHPDLQLDSFTENKVVSAAEGGASKIKVKGRLNLRGIFSVVSATGRGPQTGRSTGKCWVCKRRRPSGAEGEPVKKEERPSPKEKQARATELPVEVRVPQLSAFEMDQLVAREVQMVHTDRREKERLICQAM</sequence>
<gene>
    <name evidence="1" type="ORF">HPB47_005410</name>
</gene>